<keyword evidence="4 9" id="KW-0547">Nucleotide-binding</keyword>
<organism evidence="15">
    <name type="scientific">candidate division WOR-3 bacterium</name>
    <dbReference type="NCBI Taxonomy" id="2052148"/>
    <lineage>
        <taxon>Bacteria</taxon>
        <taxon>Bacteria division WOR-3</taxon>
    </lineage>
</organism>
<comment type="catalytic activity">
    <reaction evidence="8 9">
        <text>tRNA(Leu) + L-leucine + ATP = L-leucyl-tRNA(Leu) + AMP + diphosphate</text>
        <dbReference type="Rhea" id="RHEA:11688"/>
        <dbReference type="Rhea" id="RHEA-COMP:9613"/>
        <dbReference type="Rhea" id="RHEA-COMP:9622"/>
        <dbReference type="ChEBI" id="CHEBI:30616"/>
        <dbReference type="ChEBI" id="CHEBI:33019"/>
        <dbReference type="ChEBI" id="CHEBI:57427"/>
        <dbReference type="ChEBI" id="CHEBI:78442"/>
        <dbReference type="ChEBI" id="CHEBI:78494"/>
        <dbReference type="ChEBI" id="CHEBI:456215"/>
        <dbReference type="EC" id="6.1.1.4"/>
    </reaction>
</comment>
<dbReference type="Pfam" id="PF00133">
    <property type="entry name" value="tRNA-synt_1"/>
    <property type="match status" value="1"/>
</dbReference>
<dbReference type="Pfam" id="PF08264">
    <property type="entry name" value="Anticodon_1"/>
    <property type="match status" value="1"/>
</dbReference>
<accession>A0A7C4CB53</accession>
<dbReference type="InterPro" id="IPR001412">
    <property type="entry name" value="aa-tRNA-synth_I_CS"/>
</dbReference>
<evidence type="ECO:0000256" key="2">
    <source>
        <dbReference type="ARBA" id="ARBA00022490"/>
    </source>
</evidence>
<dbReference type="CDD" id="cd00812">
    <property type="entry name" value="LeuRS_core"/>
    <property type="match status" value="1"/>
</dbReference>
<dbReference type="EMBL" id="DSUT01000012">
    <property type="protein sequence ID" value="HGK27427.1"/>
    <property type="molecule type" value="Genomic_DNA"/>
</dbReference>
<dbReference type="InterPro" id="IPR014729">
    <property type="entry name" value="Rossmann-like_a/b/a_fold"/>
</dbReference>
<dbReference type="GO" id="GO:0002161">
    <property type="term" value="F:aminoacyl-tRNA deacylase activity"/>
    <property type="evidence" value="ECO:0007669"/>
    <property type="project" value="InterPro"/>
</dbReference>
<dbReference type="HAMAP" id="MF_00049_B">
    <property type="entry name" value="Leu_tRNA_synth_B"/>
    <property type="match status" value="1"/>
</dbReference>
<evidence type="ECO:0000259" key="11">
    <source>
        <dbReference type="Pfam" id="PF00133"/>
    </source>
</evidence>
<dbReference type="FunFam" id="3.40.50.620:FF:000003">
    <property type="entry name" value="Leucine--tRNA ligase"/>
    <property type="match status" value="1"/>
</dbReference>
<keyword evidence="2 9" id="KW-0963">Cytoplasm</keyword>
<keyword evidence="6 9" id="KW-0648">Protein biosynthesis</keyword>
<feature type="domain" description="Aminoacyl-tRNA synthetase class Ia" evidence="11">
    <location>
        <begin position="430"/>
        <end position="625"/>
    </location>
</feature>
<feature type="domain" description="Methionyl/Leucyl tRNA synthetase" evidence="13">
    <location>
        <begin position="40"/>
        <end position="182"/>
    </location>
</feature>
<dbReference type="Pfam" id="PF13603">
    <property type="entry name" value="tRNA-synt_1_2"/>
    <property type="match status" value="1"/>
</dbReference>
<evidence type="ECO:0000256" key="7">
    <source>
        <dbReference type="ARBA" id="ARBA00023146"/>
    </source>
</evidence>
<dbReference type="InterPro" id="IPR002300">
    <property type="entry name" value="aa-tRNA-synth_Ia"/>
</dbReference>
<evidence type="ECO:0000256" key="9">
    <source>
        <dbReference type="HAMAP-Rule" id="MF_00049"/>
    </source>
</evidence>
<evidence type="ECO:0000259" key="13">
    <source>
        <dbReference type="Pfam" id="PF09334"/>
    </source>
</evidence>
<evidence type="ECO:0000256" key="6">
    <source>
        <dbReference type="ARBA" id="ARBA00022917"/>
    </source>
</evidence>
<dbReference type="GO" id="GO:0004823">
    <property type="term" value="F:leucine-tRNA ligase activity"/>
    <property type="evidence" value="ECO:0007669"/>
    <property type="project" value="UniProtKB-UniRule"/>
</dbReference>
<dbReference type="PANTHER" id="PTHR43740">
    <property type="entry name" value="LEUCYL-TRNA SYNTHETASE"/>
    <property type="match status" value="1"/>
</dbReference>
<keyword evidence="5 9" id="KW-0067">ATP-binding</keyword>
<evidence type="ECO:0000256" key="10">
    <source>
        <dbReference type="RuleBase" id="RU363035"/>
    </source>
</evidence>
<proteinExistence type="inferred from homology"/>
<sequence>MSADNSTGRYPGRPLEAKWQRFWQEHRAFATSPDPKRKFYVLVMFYYPSGDVHMGHCRNYVIGDVLCRFRRMQGYDVLHPFGWDAFGLPAENAAIERGNTPQFWTFQSIDRARTSLNLLGIAYDWDREVTTCQPDYYRWNQWLFLRFYERGLAYRREALVNWCPRCQTVLANEQVIEGRCYRSTCSTPVEKRKLTQWFFRITDYAQQLWDGIDELTGWPENVRVMQRNWIGRSEGVEVDFTLEGTGDRIPVFTTRPDTLWGVTFLALAPDSELAETISRGTEQEPAVAEFRRRVLLRPEIERIAATGDKEGIFTGRYAINPVNGERIPIYLADFVLASYGTGMIMAVPAHDQRDFEFARKYGIPIRVVIQPPDGNRLAPDGTGMTAAFTAAGTMSNSGPFDGTSSDSGIAKVIEYLESKKLGRRTVNYRLKDWLVSRQRYWGTPIPMIHCDRCGIVPVPLADLPVLLPEKVEDYKPKGKSVLAGIEEFYRTTCPQCHGPAHRDPDTMDTFVDSSWYHLRYTDPHNDRLPFARAEADKWLPIDEYIGGIEHATGHLIFFRFFTRVLHDLGMVSVQEPCRVLHTQGMVSLNGVTMSSSKGVGIWVGEFVEQHGADVARLTILFAAPPEKPMDWTEDLVTGVTRFLDRLWRLYAEKGPARPAKPDPGRFTPAERDLYIRLNRTIRKVAADCEAFQFNTAIAAQMELLNDLAAFTATDSPVFGFALSRLILLLAPFAPHLAEELWHQAQPAAGSVFDEPFPEPDPDYLEFDEIEIPVQVNGRLRDRIRIPRGTGEAETIRRALAAPGVQPFISGTEVVKTVCVPDRLVNLVTR</sequence>
<dbReference type="Gene3D" id="3.40.50.620">
    <property type="entry name" value="HUPs"/>
    <property type="match status" value="2"/>
</dbReference>
<dbReference type="InterPro" id="IPR013155">
    <property type="entry name" value="M/V/L/I-tRNA-synth_anticd-bd"/>
</dbReference>
<evidence type="ECO:0000313" key="15">
    <source>
        <dbReference type="EMBL" id="HGK27427.1"/>
    </source>
</evidence>
<keyword evidence="3 9" id="KW-0436">Ligase</keyword>
<dbReference type="PANTHER" id="PTHR43740:SF2">
    <property type="entry name" value="LEUCINE--TRNA LIGASE, MITOCHONDRIAL"/>
    <property type="match status" value="1"/>
</dbReference>
<evidence type="ECO:0000256" key="4">
    <source>
        <dbReference type="ARBA" id="ARBA00022741"/>
    </source>
</evidence>
<dbReference type="Gene3D" id="1.10.730.10">
    <property type="entry name" value="Isoleucyl-tRNA Synthetase, Domain 1"/>
    <property type="match status" value="1"/>
</dbReference>
<evidence type="ECO:0000256" key="1">
    <source>
        <dbReference type="ARBA" id="ARBA00005594"/>
    </source>
</evidence>
<reference evidence="15" key="1">
    <citation type="journal article" date="2020" name="mSystems">
        <title>Genome- and Community-Level Interaction Insights into Carbon Utilization and Element Cycling Functions of Hydrothermarchaeota in Hydrothermal Sediment.</title>
        <authorList>
            <person name="Zhou Z."/>
            <person name="Liu Y."/>
            <person name="Xu W."/>
            <person name="Pan J."/>
            <person name="Luo Z.H."/>
            <person name="Li M."/>
        </authorList>
    </citation>
    <scope>NUCLEOTIDE SEQUENCE [LARGE SCALE GENOMIC DNA]</scope>
    <source>
        <strain evidence="15">SpSt-488</strain>
    </source>
</reference>
<feature type="domain" description="Methionyl/Valyl/Leucyl/Isoleucyl-tRNA synthetase anticodon-binding" evidence="12">
    <location>
        <begin position="671"/>
        <end position="790"/>
    </location>
</feature>
<keyword evidence="7 9" id="KW-0030">Aminoacyl-tRNA synthetase</keyword>
<dbReference type="NCBIfam" id="TIGR00396">
    <property type="entry name" value="leuS_bact"/>
    <property type="match status" value="1"/>
</dbReference>
<dbReference type="GO" id="GO:0005524">
    <property type="term" value="F:ATP binding"/>
    <property type="evidence" value="ECO:0007669"/>
    <property type="project" value="UniProtKB-UniRule"/>
</dbReference>
<evidence type="ECO:0000259" key="12">
    <source>
        <dbReference type="Pfam" id="PF08264"/>
    </source>
</evidence>
<comment type="subcellular location">
    <subcellularLocation>
        <location evidence="9">Cytoplasm</location>
    </subcellularLocation>
</comment>
<protein>
    <recommendedName>
        <fullName evidence="9">Leucine--tRNA ligase</fullName>
        <ecNumber evidence="9">6.1.1.4</ecNumber>
    </recommendedName>
    <alternativeName>
        <fullName evidence="9">Leucyl-tRNA synthetase</fullName>
        <shortName evidence="9">LeuRS</shortName>
    </alternativeName>
</protein>
<dbReference type="Pfam" id="PF09334">
    <property type="entry name" value="tRNA-synt_1g"/>
    <property type="match status" value="1"/>
</dbReference>
<dbReference type="SUPFAM" id="SSF52374">
    <property type="entry name" value="Nucleotidylyl transferase"/>
    <property type="match status" value="1"/>
</dbReference>
<dbReference type="InterPro" id="IPR025709">
    <property type="entry name" value="Leu_tRNA-synth_edit"/>
</dbReference>
<dbReference type="FunFam" id="1.10.730.10:FF:000002">
    <property type="entry name" value="Leucine--tRNA ligase"/>
    <property type="match status" value="1"/>
</dbReference>
<dbReference type="PROSITE" id="PS00178">
    <property type="entry name" value="AA_TRNA_LIGASE_I"/>
    <property type="match status" value="1"/>
</dbReference>
<comment type="caution">
    <text evidence="15">The sequence shown here is derived from an EMBL/GenBank/DDBJ whole genome shotgun (WGS) entry which is preliminary data.</text>
</comment>
<dbReference type="Gene3D" id="3.10.20.590">
    <property type="match status" value="1"/>
</dbReference>
<feature type="domain" description="Leucyl-tRNA synthetase editing" evidence="14">
    <location>
        <begin position="227"/>
        <end position="417"/>
    </location>
</feature>
<dbReference type="SUPFAM" id="SSF50677">
    <property type="entry name" value="ValRS/IleRS/LeuRS editing domain"/>
    <property type="match status" value="1"/>
</dbReference>
<dbReference type="FunFam" id="3.40.50.620:FF:000056">
    <property type="entry name" value="Leucine--tRNA ligase"/>
    <property type="match status" value="1"/>
</dbReference>
<dbReference type="AlphaFoldDB" id="A0A7C4CB53"/>
<dbReference type="CDD" id="cd07958">
    <property type="entry name" value="Anticodon_Ia_Leu_BEm"/>
    <property type="match status" value="1"/>
</dbReference>
<comment type="caution">
    <text evidence="9">Lacks conserved residue(s) required for the propagation of feature annotation.</text>
</comment>
<dbReference type="InterPro" id="IPR015413">
    <property type="entry name" value="Methionyl/Leucyl_tRNA_Synth"/>
</dbReference>
<dbReference type="InterPro" id="IPR009008">
    <property type="entry name" value="Val/Leu/Ile-tRNA-synth_edit"/>
</dbReference>
<evidence type="ECO:0000256" key="3">
    <source>
        <dbReference type="ARBA" id="ARBA00022598"/>
    </source>
</evidence>
<comment type="similarity">
    <text evidence="1 9 10">Belongs to the class-I aminoacyl-tRNA synthetase family.</text>
</comment>
<feature type="short sequence motif" description="'KMSKS' region" evidence="9">
    <location>
        <begin position="592"/>
        <end position="596"/>
    </location>
</feature>
<dbReference type="Gene3D" id="3.90.740.10">
    <property type="entry name" value="Valyl/Leucyl/Isoleucyl-tRNA synthetase, editing domain"/>
    <property type="match status" value="1"/>
</dbReference>
<evidence type="ECO:0000256" key="5">
    <source>
        <dbReference type="ARBA" id="ARBA00022840"/>
    </source>
</evidence>
<dbReference type="PRINTS" id="PR00985">
    <property type="entry name" value="TRNASYNTHLEU"/>
</dbReference>
<dbReference type="InterPro" id="IPR002302">
    <property type="entry name" value="Leu-tRNA-ligase"/>
</dbReference>
<evidence type="ECO:0000256" key="8">
    <source>
        <dbReference type="ARBA" id="ARBA00047469"/>
    </source>
</evidence>
<name>A0A7C4CB53_UNCW3</name>
<dbReference type="SUPFAM" id="SSF47323">
    <property type="entry name" value="Anticodon-binding domain of a subclass of class I aminoacyl-tRNA synthetases"/>
    <property type="match status" value="1"/>
</dbReference>
<dbReference type="GO" id="GO:0006429">
    <property type="term" value="P:leucyl-tRNA aminoacylation"/>
    <property type="evidence" value="ECO:0007669"/>
    <property type="project" value="UniProtKB-UniRule"/>
</dbReference>
<evidence type="ECO:0000259" key="14">
    <source>
        <dbReference type="Pfam" id="PF13603"/>
    </source>
</evidence>
<gene>
    <name evidence="9" type="primary">leuS</name>
    <name evidence="15" type="ORF">ENS41_00535</name>
</gene>
<dbReference type="InterPro" id="IPR009080">
    <property type="entry name" value="tRNAsynth_Ia_anticodon-bd"/>
</dbReference>
<dbReference type="EC" id="6.1.1.4" evidence="9"/>
<dbReference type="GO" id="GO:0005829">
    <property type="term" value="C:cytosol"/>
    <property type="evidence" value="ECO:0007669"/>
    <property type="project" value="TreeGrafter"/>
</dbReference>